<dbReference type="Proteomes" id="UP000824262">
    <property type="component" value="Unassembled WGS sequence"/>
</dbReference>
<accession>A0A9D0ZE34</accession>
<reference evidence="1" key="1">
    <citation type="submission" date="2020-10" db="EMBL/GenBank/DDBJ databases">
        <authorList>
            <person name="Gilroy R."/>
        </authorList>
    </citation>
    <scope>NUCLEOTIDE SEQUENCE</scope>
    <source>
        <strain evidence="1">ChiBcolR7-354</strain>
    </source>
</reference>
<gene>
    <name evidence="1" type="ORF">IAB77_06535</name>
</gene>
<organism evidence="1 2">
    <name type="scientific">Candidatus Scatomorpha intestinavium</name>
    <dbReference type="NCBI Taxonomy" id="2840922"/>
    <lineage>
        <taxon>Bacteria</taxon>
        <taxon>Bacillati</taxon>
        <taxon>Bacillota</taxon>
        <taxon>Clostridia</taxon>
        <taxon>Eubacteriales</taxon>
        <taxon>Candidatus Scatomorpha</taxon>
    </lineage>
</organism>
<protein>
    <submittedName>
        <fullName evidence="1">Uncharacterized protein</fullName>
    </submittedName>
</protein>
<name>A0A9D0ZE34_9FIRM</name>
<proteinExistence type="predicted"/>
<evidence type="ECO:0000313" key="2">
    <source>
        <dbReference type="Proteomes" id="UP000824262"/>
    </source>
</evidence>
<dbReference type="AlphaFoldDB" id="A0A9D0ZE34"/>
<comment type="caution">
    <text evidence="1">The sequence shown here is derived from an EMBL/GenBank/DDBJ whole genome shotgun (WGS) entry which is preliminary data.</text>
</comment>
<reference evidence="1" key="2">
    <citation type="journal article" date="2021" name="PeerJ">
        <title>Extensive microbial diversity within the chicken gut microbiome revealed by metagenomics and culture.</title>
        <authorList>
            <person name="Gilroy R."/>
            <person name="Ravi A."/>
            <person name="Getino M."/>
            <person name="Pursley I."/>
            <person name="Horton D.L."/>
            <person name="Alikhan N.F."/>
            <person name="Baker D."/>
            <person name="Gharbi K."/>
            <person name="Hall N."/>
            <person name="Watson M."/>
            <person name="Adriaenssens E.M."/>
            <person name="Foster-Nyarko E."/>
            <person name="Jarju S."/>
            <person name="Secka A."/>
            <person name="Antonio M."/>
            <person name="Oren A."/>
            <person name="Chaudhuri R.R."/>
            <person name="La Ragione R."/>
            <person name="Hildebrand F."/>
            <person name="Pallen M.J."/>
        </authorList>
    </citation>
    <scope>NUCLEOTIDE SEQUENCE</scope>
    <source>
        <strain evidence="1">ChiBcolR7-354</strain>
    </source>
</reference>
<sequence>MKKKLAIAAALLLIAAVGAYFCLPVRLVPEEDAGGLRVTYIESLHAAVQVDYLTEQYSLEPGTPEYDETLELLQISRCRRTLGTLFGRDSADGAQSTMTITSGSGWMVMLTDAGEVLVNGRAYRCQAKPLIYAILDLARE</sequence>
<evidence type="ECO:0000313" key="1">
    <source>
        <dbReference type="EMBL" id="HIQ78900.1"/>
    </source>
</evidence>
<dbReference type="EMBL" id="DVGA01000064">
    <property type="protein sequence ID" value="HIQ78900.1"/>
    <property type="molecule type" value="Genomic_DNA"/>
</dbReference>